<dbReference type="Gene3D" id="1.50.10.130">
    <property type="entry name" value="Terpene synthase, N-terminal domain"/>
    <property type="match status" value="1"/>
</dbReference>
<dbReference type="PANTHER" id="PTHR31225">
    <property type="entry name" value="OS04G0344100 PROTEIN-RELATED"/>
    <property type="match status" value="1"/>
</dbReference>
<dbReference type="Pfam" id="PF01397">
    <property type="entry name" value="Terpene_synth"/>
    <property type="match status" value="1"/>
</dbReference>
<evidence type="ECO:0000313" key="5">
    <source>
        <dbReference type="EMBL" id="KAK8503679.1"/>
    </source>
</evidence>
<dbReference type="SFLD" id="SFLDG01019">
    <property type="entry name" value="Terpene_Cyclase_Like_1_C_Termi"/>
    <property type="match status" value="1"/>
</dbReference>
<evidence type="ECO:0000259" key="3">
    <source>
        <dbReference type="Pfam" id="PF01397"/>
    </source>
</evidence>
<keyword evidence="2" id="KW-0460">Magnesium</keyword>
<organism evidence="5 6">
    <name type="scientific">Hibiscus sabdariffa</name>
    <name type="common">roselle</name>
    <dbReference type="NCBI Taxonomy" id="183260"/>
    <lineage>
        <taxon>Eukaryota</taxon>
        <taxon>Viridiplantae</taxon>
        <taxon>Streptophyta</taxon>
        <taxon>Embryophyta</taxon>
        <taxon>Tracheophyta</taxon>
        <taxon>Spermatophyta</taxon>
        <taxon>Magnoliopsida</taxon>
        <taxon>eudicotyledons</taxon>
        <taxon>Gunneridae</taxon>
        <taxon>Pentapetalae</taxon>
        <taxon>rosids</taxon>
        <taxon>malvids</taxon>
        <taxon>Malvales</taxon>
        <taxon>Malvaceae</taxon>
        <taxon>Malvoideae</taxon>
        <taxon>Hibiscus</taxon>
    </lineage>
</organism>
<gene>
    <name evidence="5" type="ORF">V6N12_024851</name>
</gene>
<keyword evidence="6" id="KW-1185">Reference proteome</keyword>
<dbReference type="Pfam" id="PF03936">
    <property type="entry name" value="Terpene_synth_C"/>
    <property type="match status" value="1"/>
</dbReference>
<dbReference type="Gene3D" id="1.10.600.10">
    <property type="entry name" value="Farnesyl Diphosphate Synthase"/>
    <property type="match status" value="1"/>
</dbReference>
<dbReference type="InterPro" id="IPR008930">
    <property type="entry name" value="Terpenoid_cyclase/PrenylTrfase"/>
</dbReference>
<dbReference type="InterPro" id="IPR034741">
    <property type="entry name" value="Terpene_cyclase-like_1_C"/>
</dbReference>
<protein>
    <recommendedName>
        <fullName evidence="7">(+)-delta-cadinene synthase</fullName>
    </recommendedName>
</protein>
<dbReference type="InterPro" id="IPR050148">
    <property type="entry name" value="Terpene_synthase-like"/>
</dbReference>
<dbReference type="PANTHER" id="PTHR31225:SF248">
    <property type="entry name" value="(+)-DELTA-CADINENE SYNTHASE"/>
    <property type="match status" value="1"/>
</dbReference>
<reference evidence="5 6" key="1">
    <citation type="journal article" date="2024" name="G3 (Bethesda)">
        <title>Genome assembly of Hibiscus sabdariffa L. provides insights into metabolisms of medicinal natural products.</title>
        <authorList>
            <person name="Kim T."/>
        </authorList>
    </citation>
    <scope>NUCLEOTIDE SEQUENCE [LARGE SCALE GENOMIC DNA]</scope>
    <source>
        <strain evidence="5">TK-2024</strain>
        <tissue evidence="5">Old leaves</tissue>
    </source>
</reference>
<dbReference type="InterPro" id="IPR044814">
    <property type="entry name" value="Terpene_cyclase_plant_C1"/>
</dbReference>
<proteinExistence type="predicted"/>
<feature type="domain" description="Terpene synthase N-terminal" evidence="3">
    <location>
        <begin position="31"/>
        <end position="204"/>
    </location>
</feature>
<accession>A0ABR2B9K2</accession>
<evidence type="ECO:0000259" key="4">
    <source>
        <dbReference type="Pfam" id="PF03936"/>
    </source>
</evidence>
<dbReference type="SFLD" id="SFLDS00005">
    <property type="entry name" value="Isoprenoid_Synthase_Type_I"/>
    <property type="match status" value="1"/>
</dbReference>
<dbReference type="InterPro" id="IPR001906">
    <property type="entry name" value="Terpene_synth_N"/>
</dbReference>
<dbReference type="SUPFAM" id="SSF48576">
    <property type="entry name" value="Terpenoid synthases"/>
    <property type="match status" value="1"/>
</dbReference>
<name>A0ABR2B9K2_9ROSI</name>
<dbReference type="SUPFAM" id="SSF48239">
    <property type="entry name" value="Terpenoid cyclases/Protein prenyltransferases"/>
    <property type="match status" value="1"/>
</dbReference>
<evidence type="ECO:0000256" key="2">
    <source>
        <dbReference type="ARBA" id="ARBA00022842"/>
    </source>
</evidence>
<dbReference type="Proteomes" id="UP001472677">
    <property type="component" value="Unassembled WGS sequence"/>
</dbReference>
<dbReference type="InterPro" id="IPR036965">
    <property type="entry name" value="Terpene_synth_N_sf"/>
</dbReference>
<dbReference type="InterPro" id="IPR008949">
    <property type="entry name" value="Isoprenoid_synthase_dom_sf"/>
</dbReference>
<evidence type="ECO:0008006" key="7">
    <source>
        <dbReference type="Google" id="ProtNLM"/>
    </source>
</evidence>
<evidence type="ECO:0000313" key="6">
    <source>
        <dbReference type="Proteomes" id="UP001472677"/>
    </source>
</evidence>
<evidence type="ECO:0000256" key="1">
    <source>
        <dbReference type="ARBA" id="ARBA00022723"/>
    </source>
</evidence>
<dbReference type="InterPro" id="IPR005630">
    <property type="entry name" value="Terpene_synthase_metal-bd"/>
</dbReference>
<feature type="domain" description="Terpene synthase metal-binding" evidence="4">
    <location>
        <begin position="257"/>
        <end position="483"/>
    </location>
</feature>
<sequence length="540" mass="62587">MSSRTSANLVPTQDNMSKENRHLADFDPDVWEDIFLSSPVEMDIDAGTQLEYDELKEEVRRMLVTNMDKPSQKVHEIDAVQRLGMAYHFQKEIEDALQIIYHHLCNHAEFEDDLYTAAVRFRLLREHGFHVHCDTFNKFKDDKGKFKESLTSDVKGMLELYEAANFQLHGENILEEACSFTKFHLNLAQTKVDYPLSTQIADALNQPLRKSLPRLVARNYISICEGYGTQDQNLVKFAKLDFKIVQLLHKKEIYEIRRMVECYLWVVATYFEPRYSIARTFMTKVICLTSLLDDIYDAYGSNEELELFTKAIDRWDINCIDQLPDYMKLCYTAIFNVYEEMEDLMSEQGKSYRMAYAIEAMKIQCQAYYAEFKWLHEDYIPTLEEYLSVALVTCGYKLLTIVSFVGMEDCITKETFIWASNDSKILRASTIICRLTDDVATHQFEQVRGHTPSVVECYMKQYGVPSQATYDELNKQIKHAWKDMNEGFLRPTAVPKSALDRILNLTKVLDLFYKDGDGYTIVGDSVKASINALLIDPISV</sequence>
<keyword evidence="1" id="KW-0479">Metal-binding</keyword>
<comment type="caution">
    <text evidence="5">The sequence shown here is derived from an EMBL/GenBank/DDBJ whole genome shotgun (WGS) entry which is preliminary data.</text>
</comment>
<dbReference type="CDD" id="cd00684">
    <property type="entry name" value="Terpene_cyclase_plant_C1"/>
    <property type="match status" value="1"/>
</dbReference>
<dbReference type="EMBL" id="JBBPBM010000148">
    <property type="protein sequence ID" value="KAK8503679.1"/>
    <property type="molecule type" value="Genomic_DNA"/>
</dbReference>